<dbReference type="OrthoDB" id="5875880at2759"/>
<reference evidence="3" key="1">
    <citation type="submission" date="2020-12" db="UniProtKB">
        <authorList>
            <consortium name="WormBaseParasite"/>
        </authorList>
    </citation>
    <scope>IDENTIFICATION</scope>
    <source>
        <strain evidence="3">MHco3</strain>
    </source>
</reference>
<evidence type="ECO:0000313" key="2">
    <source>
        <dbReference type="Proteomes" id="UP000025227"/>
    </source>
</evidence>
<sequence length="145" mass="16166">MEVLENSFVQLLIDSDEEANNEDVSGAPDGLLADAVESSDDEDGEGESDAGRPSTIVQPSVVPSTEDSGIQNDDVYAFSNPMNFYNIFMTDELVKLVNEESNRYLSAKYSTWSVLEEQEFCKFLAICFHMNIEKKLYTADLSQPD</sequence>
<proteinExistence type="predicted"/>
<accession>A0A7I4Z1H0</accession>
<evidence type="ECO:0000313" key="3">
    <source>
        <dbReference type="WBParaSite" id="HCON_00173160-00001"/>
    </source>
</evidence>
<feature type="region of interest" description="Disordered" evidence="1">
    <location>
        <begin position="15"/>
        <end position="71"/>
    </location>
</feature>
<evidence type="ECO:0000256" key="1">
    <source>
        <dbReference type="SAM" id="MobiDB-lite"/>
    </source>
</evidence>
<organism evidence="2 3">
    <name type="scientific">Haemonchus contortus</name>
    <name type="common">Barber pole worm</name>
    <dbReference type="NCBI Taxonomy" id="6289"/>
    <lineage>
        <taxon>Eukaryota</taxon>
        <taxon>Metazoa</taxon>
        <taxon>Ecdysozoa</taxon>
        <taxon>Nematoda</taxon>
        <taxon>Chromadorea</taxon>
        <taxon>Rhabditida</taxon>
        <taxon>Rhabditina</taxon>
        <taxon>Rhabditomorpha</taxon>
        <taxon>Strongyloidea</taxon>
        <taxon>Trichostrongylidae</taxon>
        <taxon>Haemonchus</taxon>
    </lineage>
</organism>
<feature type="compositionally biased region" description="Polar residues" evidence="1">
    <location>
        <begin position="55"/>
        <end position="71"/>
    </location>
</feature>
<keyword evidence="2" id="KW-1185">Reference proteome</keyword>
<name>A0A7I4Z1H0_HAECO</name>
<dbReference type="Proteomes" id="UP000025227">
    <property type="component" value="Unplaced"/>
</dbReference>
<feature type="compositionally biased region" description="Acidic residues" evidence="1">
    <location>
        <begin position="37"/>
        <end position="48"/>
    </location>
</feature>
<dbReference type="WBParaSite" id="HCON_00173160-00001">
    <property type="protein sequence ID" value="HCON_00173160-00001"/>
    <property type="gene ID" value="HCON_00173160"/>
</dbReference>
<protein>
    <submittedName>
        <fullName evidence="3">DDE_Tnp_1_7 domain-containing protein</fullName>
    </submittedName>
</protein>
<dbReference type="AlphaFoldDB" id="A0A7I4Z1H0"/>